<keyword evidence="3 5" id="KW-0238">DNA-binding</keyword>
<dbReference type="EMBL" id="VITY01000021">
    <property type="protein sequence ID" value="TWB87548.1"/>
    <property type="molecule type" value="Genomic_DNA"/>
</dbReference>
<dbReference type="GO" id="GO:0015074">
    <property type="term" value="P:DNA integration"/>
    <property type="evidence" value="ECO:0007669"/>
    <property type="project" value="UniProtKB-KW"/>
</dbReference>
<feature type="domain" description="Tyr recombinase" evidence="7">
    <location>
        <begin position="202"/>
        <end position="387"/>
    </location>
</feature>
<dbReference type="Pfam" id="PF00589">
    <property type="entry name" value="Phage_integrase"/>
    <property type="match status" value="1"/>
</dbReference>
<name>A0A560KWC7_9BRAD</name>
<organism evidence="9 10">
    <name type="scientific">Bradyrhizobium macuxiense</name>
    <dbReference type="NCBI Taxonomy" id="1755647"/>
    <lineage>
        <taxon>Bacteria</taxon>
        <taxon>Pseudomonadati</taxon>
        <taxon>Pseudomonadota</taxon>
        <taxon>Alphaproteobacteria</taxon>
        <taxon>Hyphomicrobiales</taxon>
        <taxon>Nitrobacteraceae</taxon>
        <taxon>Bradyrhizobium</taxon>
    </lineage>
</organism>
<reference evidence="9 10" key="1">
    <citation type="submission" date="2019-06" db="EMBL/GenBank/DDBJ databases">
        <title>Genomic Encyclopedia of Type Strains, Phase IV (KMG-V): Genome sequencing to study the core and pangenomes of soil and plant-associated prokaryotes.</title>
        <authorList>
            <person name="Whitman W."/>
        </authorList>
    </citation>
    <scope>NUCLEOTIDE SEQUENCE [LARGE SCALE GENOMIC DNA]</scope>
    <source>
        <strain evidence="9 10">BR 10355</strain>
    </source>
</reference>
<dbReference type="PANTHER" id="PTHR30629:SF2">
    <property type="entry name" value="PROPHAGE INTEGRASE INTS-RELATED"/>
    <property type="match status" value="1"/>
</dbReference>
<comment type="similarity">
    <text evidence="1">Belongs to the 'phage' integrase family.</text>
</comment>
<sequence>MAVSSITIRAVQALKPGETIWDADHREAVRGFGVRRQRDQATYVLKYRVFGRQRFVTIGPHGAPWTPERARKEAKRLLGLVANGKDPADEKAKARLQAADTLSVIADQYLRNAKERLKPRTYSEVERYLLVSWKPLHPVSVFQITRRHISARIADIASVHGAVSAARARTALSSMFNWAIREGLDIPANPVLGTNRPAQPGSRERVLTEMELSAIWQACDGDDYGRIVRLLLLTAQRRDEVGSMQWPELDTSWGLWTLPPSRTKNHREHLLPLVPAALALLPLRRDGRDFLFGDGPRRSGDPHRGFSGWSKSKAALDARIAEAMGEPLPHWTVHDLRRSASTVMADRLGVLPHIVEAILNHVSGHRAGVAGVYNRARYAVEMRDALERWAEHLTALPAQSRGGDGIRRDRLGPSAAHGAPSLL</sequence>
<gene>
    <name evidence="9" type="ORF">FBZ93_121109</name>
</gene>
<dbReference type="PROSITE" id="PS51900">
    <property type="entry name" value="CB"/>
    <property type="match status" value="1"/>
</dbReference>
<dbReference type="InterPro" id="IPR025166">
    <property type="entry name" value="Integrase_DNA_bind_dom"/>
</dbReference>
<feature type="domain" description="Core-binding (CB)" evidence="8">
    <location>
        <begin position="100"/>
        <end position="180"/>
    </location>
</feature>
<dbReference type="SUPFAM" id="SSF56349">
    <property type="entry name" value="DNA breaking-rejoining enzymes"/>
    <property type="match status" value="1"/>
</dbReference>
<dbReference type="Gene3D" id="3.30.160.390">
    <property type="entry name" value="Integrase, DNA-binding domain"/>
    <property type="match status" value="1"/>
</dbReference>
<dbReference type="InterPro" id="IPR013762">
    <property type="entry name" value="Integrase-like_cat_sf"/>
</dbReference>
<evidence type="ECO:0000256" key="4">
    <source>
        <dbReference type="ARBA" id="ARBA00023172"/>
    </source>
</evidence>
<accession>A0A560KWC7</accession>
<dbReference type="InterPro" id="IPR002104">
    <property type="entry name" value="Integrase_catalytic"/>
</dbReference>
<dbReference type="InterPro" id="IPR011010">
    <property type="entry name" value="DNA_brk_join_enz"/>
</dbReference>
<dbReference type="InterPro" id="IPR038488">
    <property type="entry name" value="Integrase_DNA-bd_sf"/>
</dbReference>
<dbReference type="Gene3D" id="1.10.150.130">
    <property type="match status" value="1"/>
</dbReference>
<dbReference type="AlphaFoldDB" id="A0A560KWC7"/>
<evidence type="ECO:0000256" key="1">
    <source>
        <dbReference type="ARBA" id="ARBA00008857"/>
    </source>
</evidence>
<dbReference type="CDD" id="cd00801">
    <property type="entry name" value="INT_P4_C"/>
    <property type="match status" value="1"/>
</dbReference>
<dbReference type="Proteomes" id="UP000321304">
    <property type="component" value="Unassembled WGS sequence"/>
</dbReference>
<evidence type="ECO:0000256" key="2">
    <source>
        <dbReference type="ARBA" id="ARBA00022908"/>
    </source>
</evidence>
<dbReference type="Gene3D" id="1.10.443.10">
    <property type="entry name" value="Intergrase catalytic core"/>
    <property type="match status" value="1"/>
</dbReference>
<evidence type="ECO:0000313" key="10">
    <source>
        <dbReference type="Proteomes" id="UP000321304"/>
    </source>
</evidence>
<dbReference type="GO" id="GO:0003677">
    <property type="term" value="F:DNA binding"/>
    <property type="evidence" value="ECO:0007669"/>
    <property type="project" value="UniProtKB-UniRule"/>
</dbReference>
<keyword evidence="4" id="KW-0233">DNA recombination</keyword>
<comment type="caution">
    <text evidence="9">The sequence shown here is derived from an EMBL/GenBank/DDBJ whole genome shotgun (WGS) entry which is preliminary data.</text>
</comment>
<protein>
    <submittedName>
        <fullName evidence="9">Site-specific recombinase XerD</fullName>
    </submittedName>
</protein>
<dbReference type="InterPro" id="IPR044068">
    <property type="entry name" value="CB"/>
</dbReference>
<keyword evidence="2" id="KW-0229">DNA integration</keyword>
<proteinExistence type="inferred from homology"/>
<evidence type="ECO:0000256" key="6">
    <source>
        <dbReference type="SAM" id="MobiDB-lite"/>
    </source>
</evidence>
<dbReference type="PANTHER" id="PTHR30629">
    <property type="entry name" value="PROPHAGE INTEGRASE"/>
    <property type="match status" value="1"/>
</dbReference>
<dbReference type="InterPro" id="IPR050808">
    <property type="entry name" value="Phage_Integrase"/>
</dbReference>
<keyword evidence="10" id="KW-1185">Reference proteome</keyword>
<dbReference type="PROSITE" id="PS51898">
    <property type="entry name" value="TYR_RECOMBINASE"/>
    <property type="match status" value="1"/>
</dbReference>
<dbReference type="InterPro" id="IPR010998">
    <property type="entry name" value="Integrase_recombinase_N"/>
</dbReference>
<dbReference type="GO" id="GO:0006310">
    <property type="term" value="P:DNA recombination"/>
    <property type="evidence" value="ECO:0007669"/>
    <property type="project" value="UniProtKB-KW"/>
</dbReference>
<evidence type="ECO:0000259" key="8">
    <source>
        <dbReference type="PROSITE" id="PS51900"/>
    </source>
</evidence>
<evidence type="ECO:0000313" key="9">
    <source>
        <dbReference type="EMBL" id="TWB87548.1"/>
    </source>
</evidence>
<evidence type="ECO:0000259" key="7">
    <source>
        <dbReference type="PROSITE" id="PS51898"/>
    </source>
</evidence>
<feature type="region of interest" description="Disordered" evidence="6">
    <location>
        <begin position="399"/>
        <end position="423"/>
    </location>
</feature>
<evidence type="ECO:0000256" key="3">
    <source>
        <dbReference type="ARBA" id="ARBA00023125"/>
    </source>
</evidence>
<dbReference type="Pfam" id="PF13356">
    <property type="entry name" value="Arm-DNA-bind_3"/>
    <property type="match status" value="1"/>
</dbReference>
<evidence type="ECO:0000256" key="5">
    <source>
        <dbReference type="PROSITE-ProRule" id="PRU01248"/>
    </source>
</evidence>